<feature type="compositionally biased region" description="Basic and acidic residues" evidence="1">
    <location>
        <begin position="45"/>
        <end position="80"/>
    </location>
</feature>
<reference evidence="3" key="1">
    <citation type="submission" date="2021-02" db="EMBL/GenBank/DDBJ databases">
        <authorList>
            <person name="Dougan E. K."/>
            <person name="Rhodes N."/>
            <person name="Thang M."/>
            <person name="Chan C."/>
        </authorList>
    </citation>
    <scope>NUCLEOTIDE SEQUENCE</scope>
</reference>
<protein>
    <recommendedName>
        <fullName evidence="2">J domain-containing protein</fullName>
    </recommendedName>
</protein>
<dbReference type="InterPro" id="IPR050817">
    <property type="entry name" value="DjlA_DnaK_co-chaperone"/>
</dbReference>
<comment type="caution">
    <text evidence="3">The sequence shown here is derived from an EMBL/GenBank/DDBJ whole genome shotgun (WGS) entry which is preliminary data.</text>
</comment>
<name>A0A813I4Z5_POLGL</name>
<dbReference type="EMBL" id="CAJNNW010002899">
    <property type="protein sequence ID" value="CAE8644789.1"/>
    <property type="molecule type" value="Genomic_DNA"/>
</dbReference>
<evidence type="ECO:0000259" key="2">
    <source>
        <dbReference type="PROSITE" id="PS50076"/>
    </source>
</evidence>
<feature type="region of interest" description="Disordered" evidence="1">
    <location>
        <begin position="357"/>
        <end position="385"/>
    </location>
</feature>
<organism evidence="3 4">
    <name type="scientific">Polarella glacialis</name>
    <name type="common">Dinoflagellate</name>
    <dbReference type="NCBI Taxonomy" id="89957"/>
    <lineage>
        <taxon>Eukaryota</taxon>
        <taxon>Sar</taxon>
        <taxon>Alveolata</taxon>
        <taxon>Dinophyceae</taxon>
        <taxon>Suessiales</taxon>
        <taxon>Suessiaceae</taxon>
        <taxon>Polarella</taxon>
    </lineage>
</organism>
<dbReference type="AlphaFoldDB" id="A0A813I4Z5"/>
<sequence length="663" mass="71432">MPPKLLLSEVSQRIAKAEAEIQALSTRCAELEGWKKAISAIFGTKENEADKTATSEVKREKADKTATREVKRETTAEVKKEKKHKKDKHHKDKKDKKRSRHRLSSDDVEAEAAERYQQKAEKAEKGKRTGSKDQQQQEGKRQRGPGRSSTQLLALPPAVVQPRQDSAVDVAPSQACSSGSTGGAGAGGSSSSRNVISSGSTSGKALGQATGNASCDAADRLPVCVPDPRAAGRCYEALKVPRSATPQEIQRAFRSLARVCHPDKGGDHMVFICLSQAVEVLQEPSERAAYDRMLSKVGSSDGLAEATAAHELEQSVADPEMLQDVFLAVASVEWAELFSVLSDDNLQALAAFLQEPRSSKHKQPTVAPPPVPAPPPKCSKGAPAGIPGRTAATGICRSGSRYFAKVCFSQIQIRSRNTQLEEAIDSRMALLQLKSGVSERTAQGASLDDALRAAVAEIRSLEQNTVFYLMFSFEFKLSNGKRLTTPVTIDVETMLSDRRLALSMKQQGASVEEFNAAHNSAILRSQLNRQDMSAQRQFFHEQLVKQSTEQAKERSSQSAGAVRTLRPLLKPKPRLALTDLTERPTAAPETEKNEAEAKPASPKPKAKPKSEPPTAKPKAKEKVQKSSPGGEGDEAASDPSSDSSDSSDSSGSDADGMKAIFES</sequence>
<evidence type="ECO:0000313" key="3">
    <source>
        <dbReference type="EMBL" id="CAE8644789.1"/>
    </source>
</evidence>
<dbReference type="PANTHER" id="PTHR24074">
    <property type="entry name" value="CO-CHAPERONE PROTEIN DJLA"/>
    <property type="match status" value="1"/>
</dbReference>
<dbReference type="CDD" id="cd06257">
    <property type="entry name" value="DnaJ"/>
    <property type="match status" value="1"/>
</dbReference>
<dbReference type="InterPro" id="IPR036869">
    <property type="entry name" value="J_dom_sf"/>
</dbReference>
<gene>
    <name evidence="3" type="ORF">PGLA2088_LOCUS3357</name>
</gene>
<evidence type="ECO:0000256" key="1">
    <source>
        <dbReference type="SAM" id="MobiDB-lite"/>
    </source>
</evidence>
<dbReference type="InterPro" id="IPR001623">
    <property type="entry name" value="DnaJ_domain"/>
</dbReference>
<feature type="region of interest" description="Disordered" evidence="1">
    <location>
        <begin position="546"/>
        <end position="663"/>
    </location>
</feature>
<dbReference type="SUPFAM" id="SSF46565">
    <property type="entry name" value="Chaperone J-domain"/>
    <property type="match status" value="1"/>
</dbReference>
<feature type="compositionally biased region" description="Basic residues" evidence="1">
    <location>
        <begin position="81"/>
        <end position="102"/>
    </location>
</feature>
<feature type="compositionally biased region" description="Low complexity" evidence="1">
    <location>
        <begin position="189"/>
        <end position="203"/>
    </location>
</feature>
<dbReference type="Gene3D" id="1.10.287.110">
    <property type="entry name" value="DnaJ domain"/>
    <property type="match status" value="1"/>
</dbReference>
<proteinExistence type="predicted"/>
<dbReference type="Pfam" id="PF00226">
    <property type="entry name" value="DnaJ"/>
    <property type="match status" value="1"/>
</dbReference>
<dbReference type="SMART" id="SM00271">
    <property type="entry name" value="DnaJ"/>
    <property type="match status" value="1"/>
</dbReference>
<dbReference type="PROSITE" id="PS50076">
    <property type="entry name" value="DNAJ_2"/>
    <property type="match status" value="1"/>
</dbReference>
<feature type="domain" description="J" evidence="2">
    <location>
        <begin position="233"/>
        <end position="294"/>
    </location>
</feature>
<evidence type="ECO:0000313" key="4">
    <source>
        <dbReference type="Proteomes" id="UP000626109"/>
    </source>
</evidence>
<dbReference type="Proteomes" id="UP000626109">
    <property type="component" value="Unassembled WGS sequence"/>
</dbReference>
<feature type="compositionally biased region" description="Pro residues" evidence="1">
    <location>
        <begin position="366"/>
        <end position="377"/>
    </location>
</feature>
<feature type="compositionally biased region" description="Low complexity" evidence="1">
    <location>
        <begin position="637"/>
        <end position="654"/>
    </location>
</feature>
<feature type="compositionally biased region" description="Basic and acidic residues" evidence="1">
    <location>
        <begin position="112"/>
        <end position="131"/>
    </location>
</feature>
<feature type="compositionally biased region" description="Low complexity" evidence="1">
    <location>
        <begin position="563"/>
        <end position="578"/>
    </location>
</feature>
<feature type="region of interest" description="Disordered" evidence="1">
    <location>
        <begin position="43"/>
        <end position="211"/>
    </location>
</feature>
<accession>A0A813I4Z5</accession>